<evidence type="ECO:0000256" key="2">
    <source>
        <dbReference type="ARBA" id="ARBA00023242"/>
    </source>
</evidence>
<evidence type="ECO:0000256" key="1">
    <source>
        <dbReference type="ARBA" id="ARBA00004123"/>
    </source>
</evidence>
<evidence type="ECO:0000313" key="4">
    <source>
        <dbReference type="EMBL" id="OCT99753.1"/>
    </source>
</evidence>
<dbReference type="EMBL" id="CM004466">
    <property type="protein sequence ID" value="OCT99753.1"/>
    <property type="molecule type" value="Genomic_DNA"/>
</dbReference>
<dbReference type="PANTHER" id="PTHR21220:SF7">
    <property type="entry name" value="SPRT-LIKE DOMAIN-CONTAINING PROTEIN SPARTAN"/>
    <property type="match status" value="1"/>
</dbReference>
<evidence type="ECO:0000259" key="3">
    <source>
        <dbReference type="SMART" id="SM00731"/>
    </source>
</evidence>
<dbReference type="PANTHER" id="PTHR21220">
    <property type="entry name" value="DNA-DEPENDENT METALLOPROTEASE SPRTN"/>
    <property type="match status" value="1"/>
</dbReference>
<dbReference type="Pfam" id="PF10263">
    <property type="entry name" value="SprT-like"/>
    <property type="match status" value="1"/>
</dbReference>
<dbReference type="GO" id="GO:0006974">
    <property type="term" value="P:DNA damage response"/>
    <property type="evidence" value="ECO:0007669"/>
    <property type="project" value="InterPro"/>
</dbReference>
<reference evidence="5" key="1">
    <citation type="journal article" date="2016" name="Nature">
        <title>Genome evolution in the allotetraploid frog Xenopus laevis.</title>
        <authorList>
            <person name="Session A.M."/>
            <person name="Uno Y."/>
            <person name="Kwon T."/>
            <person name="Chapman J.A."/>
            <person name="Toyoda A."/>
            <person name="Takahashi S."/>
            <person name="Fukui A."/>
            <person name="Hikosaka A."/>
            <person name="Suzuki A."/>
            <person name="Kondo M."/>
            <person name="van Heeringen S.J."/>
            <person name="Quigley I."/>
            <person name="Heinz S."/>
            <person name="Ogino H."/>
            <person name="Ochi H."/>
            <person name="Hellsten U."/>
            <person name="Lyons J.B."/>
            <person name="Simakov O."/>
            <person name="Putnam N."/>
            <person name="Stites J."/>
            <person name="Kuroki Y."/>
            <person name="Tanaka T."/>
            <person name="Michiue T."/>
            <person name="Watanabe M."/>
            <person name="Bogdanovic O."/>
            <person name="Lister R."/>
            <person name="Georgiou G."/>
            <person name="Paranjpe S.S."/>
            <person name="van Kruijsbergen I."/>
            <person name="Shu S."/>
            <person name="Carlson J."/>
            <person name="Kinoshita T."/>
            <person name="Ohta Y."/>
            <person name="Mawaribuchi S."/>
            <person name="Jenkins J."/>
            <person name="Grimwood J."/>
            <person name="Schmutz J."/>
            <person name="Mitros T."/>
            <person name="Mozaffari S.V."/>
            <person name="Suzuki Y."/>
            <person name="Haramoto Y."/>
            <person name="Yamamoto T.S."/>
            <person name="Takagi C."/>
            <person name="Heald R."/>
            <person name="Miller K."/>
            <person name="Haudenschild C."/>
            <person name="Kitzman J."/>
            <person name="Nakayama T."/>
            <person name="Izutsu Y."/>
            <person name="Robert J."/>
            <person name="Fortriede J."/>
            <person name="Burns K."/>
            <person name="Lotay V."/>
            <person name="Karimi K."/>
            <person name="Yasuoka Y."/>
            <person name="Dichmann D.S."/>
            <person name="Flajnik M.F."/>
            <person name="Houston D.W."/>
            <person name="Shendure J."/>
            <person name="DuPasquier L."/>
            <person name="Vize P.D."/>
            <person name="Zorn A.M."/>
            <person name="Ito M."/>
            <person name="Marcotte E.M."/>
            <person name="Wallingford J.B."/>
            <person name="Ito Y."/>
            <person name="Asashima M."/>
            <person name="Ueno N."/>
            <person name="Matsuda Y."/>
            <person name="Veenstra G.J."/>
            <person name="Fujiyama A."/>
            <person name="Harland R.M."/>
            <person name="Taira M."/>
            <person name="Rokhsar D.S."/>
        </authorList>
    </citation>
    <scope>NUCLEOTIDE SEQUENCE [LARGE SCALE GENOMIC DNA]</scope>
    <source>
        <strain evidence="5">J</strain>
    </source>
</reference>
<evidence type="ECO:0000313" key="5">
    <source>
        <dbReference type="Proteomes" id="UP000694892"/>
    </source>
</evidence>
<dbReference type="InterPro" id="IPR044245">
    <property type="entry name" value="Spartan"/>
</dbReference>
<dbReference type="GO" id="GO:0004222">
    <property type="term" value="F:metalloendopeptidase activity"/>
    <property type="evidence" value="ECO:0007669"/>
    <property type="project" value="InterPro"/>
</dbReference>
<name>A0A974I3B6_XENLA</name>
<dbReference type="GO" id="GO:0005634">
    <property type="term" value="C:nucleus"/>
    <property type="evidence" value="ECO:0007669"/>
    <property type="project" value="UniProtKB-SubCell"/>
</dbReference>
<dbReference type="OMA" id="RRIMNRP"/>
<feature type="domain" description="SprT-like" evidence="3">
    <location>
        <begin position="39"/>
        <end position="194"/>
    </location>
</feature>
<protein>
    <recommendedName>
        <fullName evidence="3">SprT-like domain-containing protein</fullName>
    </recommendedName>
</protein>
<dbReference type="InterPro" id="IPR055220">
    <property type="entry name" value="SPRTN_ZBD"/>
</dbReference>
<dbReference type="Pfam" id="PF22934">
    <property type="entry name" value="SPRTN_ZBD"/>
    <property type="match status" value="1"/>
</dbReference>
<dbReference type="Proteomes" id="UP000694892">
    <property type="component" value="Chromosome 1L"/>
</dbReference>
<sequence>MHLNLMNTRFRDHSNRMPNPIPEALSVIDPQWENLDPKPDIHALYKEFNVKFFRGKLPEPDLKWSNRISEMSGFALQTSTGKMKIRLNKPLLDLRPRSTTVEILLHEMIHIHQFSSKSKDRSHGPTFHYHKRRINKLTGANIMAYPDFKDEYDLLKRHWWECNGPCGELVTRIMNRPPATKAHKRKCGGEFIKVSESEDGPSTKRRKV</sequence>
<dbReference type="AlphaFoldDB" id="A0A974I3B6"/>
<keyword evidence="2" id="KW-0539">Nucleus</keyword>
<dbReference type="InterPro" id="IPR006640">
    <property type="entry name" value="SprT-like_domain"/>
</dbReference>
<dbReference type="SMART" id="SM00731">
    <property type="entry name" value="SprT"/>
    <property type="match status" value="1"/>
</dbReference>
<proteinExistence type="predicted"/>
<organism evidence="4 5">
    <name type="scientific">Xenopus laevis</name>
    <name type="common">African clawed frog</name>
    <dbReference type="NCBI Taxonomy" id="8355"/>
    <lineage>
        <taxon>Eukaryota</taxon>
        <taxon>Metazoa</taxon>
        <taxon>Chordata</taxon>
        <taxon>Craniata</taxon>
        <taxon>Vertebrata</taxon>
        <taxon>Euteleostomi</taxon>
        <taxon>Amphibia</taxon>
        <taxon>Batrachia</taxon>
        <taxon>Anura</taxon>
        <taxon>Pipoidea</taxon>
        <taxon>Pipidae</taxon>
        <taxon>Xenopodinae</taxon>
        <taxon>Xenopus</taxon>
        <taxon>Xenopus</taxon>
    </lineage>
</organism>
<accession>A0A974I3B6</accession>
<gene>
    <name evidence="4" type="ORF">XELAEV_18005534mg</name>
</gene>
<comment type="subcellular location">
    <subcellularLocation>
        <location evidence="1">Nucleus</location>
    </subcellularLocation>
</comment>
<dbReference type="GO" id="GO:0031593">
    <property type="term" value="F:polyubiquitin modification-dependent protein binding"/>
    <property type="evidence" value="ECO:0007669"/>
    <property type="project" value="TreeGrafter"/>
</dbReference>
<dbReference type="GO" id="GO:0003697">
    <property type="term" value="F:single-stranded DNA binding"/>
    <property type="evidence" value="ECO:0007669"/>
    <property type="project" value="InterPro"/>
</dbReference>